<proteinExistence type="predicted"/>
<dbReference type="EMBL" id="JADJIB010000012">
    <property type="protein sequence ID" value="MBK7274829.1"/>
    <property type="molecule type" value="Genomic_DNA"/>
</dbReference>
<gene>
    <name evidence="1" type="ORF">IPI13_17370</name>
</gene>
<dbReference type="AlphaFoldDB" id="A0A935IMG6"/>
<dbReference type="Proteomes" id="UP000726105">
    <property type="component" value="Unassembled WGS sequence"/>
</dbReference>
<evidence type="ECO:0000313" key="1">
    <source>
        <dbReference type="EMBL" id="MBK7274829.1"/>
    </source>
</evidence>
<organism evidence="1 2">
    <name type="scientific">Candidatus Phosphoribacter hodrii</name>
    <dbReference type="NCBI Taxonomy" id="2953743"/>
    <lineage>
        <taxon>Bacteria</taxon>
        <taxon>Bacillati</taxon>
        <taxon>Actinomycetota</taxon>
        <taxon>Actinomycetes</taxon>
        <taxon>Micrococcales</taxon>
        <taxon>Dermatophilaceae</taxon>
        <taxon>Candidatus Phosphoribacter</taxon>
    </lineage>
</organism>
<name>A0A935IMG6_9MICO</name>
<sequence>MTITSLSGRAVPLILDHADYGSAVLLQGAPIPWTDLPALVGYLRQVQALLDPDALYLDAGALLFAGAARVPGLIGEMAARSRTGYALRTLLASPELLDFASVTIRTAGDAVRREVTLAVPSPARFLMRAHAIAGTDVANVSADQADSASMYLAEWLGKLGSMPLSLVLLDARHTEGDTAELEAAERLADYSAITNVARHLALDLALRTDEGLEVDGDASAAVIPDSFWLAEDPGAPAPAELWLTHVPAQAHPETVLERITLLNSDGS</sequence>
<accession>A0A935IMG6</accession>
<reference evidence="1 2" key="1">
    <citation type="submission" date="2020-10" db="EMBL/GenBank/DDBJ databases">
        <title>Connecting structure to function with the recovery of over 1000 high-quality activated sludge metagenome-assembled genomes encoding full-length rRNA genes using long-read sequencing.</title>
        <authorList>
            <person name="Singleton C.M."/>
            <person name="Petriglieri F."/>
            <person name="Kristensen J.M."/>
            <person name="Kirkegaard R.H."/>
            <person name="Michaelsen T.Y."/>
            <person name="Andersen M.H."/>
            <person name="Karst S.M."/>
            <person name="Dueholm M.S."/>
            <person name="Nielsen P.H."/>
            <person name="Albertsen M."/>
        </authorList>
    </citation>
    <scope>NUCLEOTIDE SEQUENCE [LARGE SCALE GENOMIC DNA]</scope>
    <source>
        <strain evidence="1">Ega_18-Q3-R5-49_MAXAC.001</strain>
    </source>
</reference>
<protein>
    <submittedName>
        <fullName evidence="1">Uncharacterized protein</fullName>
    </submittedName>
</protein>
<comment type="caution">
    <text evidence="1">The sequence shown here is derived from an EMBL/GenBank/DDBJ whole genome shotgun (WGS) entry which is preliminary data.</text>
</comment>
<evidence type="ECO:0000313" key="2">
    <source>
        <dbReference type="Proteomes" id="UP000726105"/>
    </source>
</evidence>